<keyword evidence="2" id="KW-1185">Reference proteome</keyword>
<gene>
    <name evidence="1" type="ORF">EGR_09461</name>
</gene>
<sequence length="84" mass="9106">MCTSSCLTILYRNWKTLGREYTRIFSFRKSLECLHLTHSCLEANVVAGVRVTAAPSCVVGVVGDAAALECGFPGAPTFFVKECT</sequence>
<evidence type="ECO:0000313" key="1">
    <source>
        <dbReference type="EMBL" id="EUB55701.1"/>
    </source>
</evidence>
<accession>W6U571</accession>
<dbReference type="Proteomes" id="UP000019149">
    <property type="component" value="Unassembled WGS sequence"/>
</dbReference>
<organism evidence="1 2">
    <name type="scientific">Echinococcus granulosus</name>
    <name type="common">Hydatid tapeworm</name>
    <dbReference type="NCBI Taxonomy" id="6210"/>
    <lineage>
        <taxon>Eukaryota</taxon>
        <taxon>Metazoa</taxon>
        <taxon>Spiralia</taxon>
        <taxon>Lophotrochozoa</taxon>
        <taxon>Platyhelminthes</taxon>
        <taxon>Cestoda</taxon>
        <taxon>Eucestoda</taxon>
        <taxon>Cyclophyllidea</taxon>
        <taxon>Taeniidae</taxon>
        <taxon>Echinococcus</taxon>
        <taxon>Echinococcus granulosus group</taxon>
    </lineage>
</organism>
<dbReference type="KEGG" id="egl:EGR_09461"/>
<dbReference type="EMBL" id="APAU02000148">
    <property type="protein sequence ID" value="EUB55701.1"/>
    <property type="molecule type" value="Genomic_DNA"/>
</dbReference>
<name>W6U571_ECHGR</name>
<dbReference type="RefSeq" id="XP_024346897.1">
    <property type="nucleotide sequence ID" value="XM_024498710.1"/>
</dbReference>
<evidence type="ECO:0000313" key="2">
    <source>
        <dbReference type="Proteomes" id="UP000019149"/>
    </source>
</evidence>
<dbReference type="CTD" id="36345176"/>
<dbReference type="AlphaFoldDB" id="W6U571"/>
<reference evidence="1 2" key="1">
    <citation type="journal article" date="2013" name="Nat. Genet.">
        <title>The genome of the hydatid tapeworm Echinococcus granulosus.</title>
        <authorList>
            <person name="Zheng H."/>
            <person name="Zhang W."/>
            <person name="Zhang L."/>
            <person name="Zhang Z."/>
            <person name="Li J."/>
            <person name="Lu G."/>
            <person name="Zhu Y."/>
            <person name="Wang Y."/>
            <person name="Huang Y."/>
            <person name="Liu J."/>
            <person name="Kang H."/>
            <person name="Chen J."/>
            <person name="Wang L."/>
            <person name="Chen A."/>
            <person name="Yu S."/>
            <person name="Gao Z."/>
            <person name="Jin L."/>
            <person name="Gu W."/>
            <person name="Wang Z."/>
            <person name="Zhao L."/>
            <person name="Shi B."/>
            <person name="Wen H."/>
            <person name="Lin R."/>
            <person name="Jones M.K."/>
            <person name="Brejova B."/>
            <person name="Vinar T."/>
            <person name="Zhao G."/>
            <person name="McManus D.P."/>
            <person name="Chen Z."/>
            <person name="Zhou Y."/>
            <person name="Wang S."/>
        </authorList>
    </citation>
    <scope>NUCLEOTIDE SEQUENCE [LARGE SCALE GENOMIC DNA]</scope>
</reference>
<dbReference type="GeneID" id="36345176"/>
<comment type="caution">
    <text evidence="1">The sequence shown here is derived from an EMBL/GenBank/DDBJ whole genome shotgun (WGS) entry which is preliminary data.</text>
</comment>
<protein>
    <submittedName>
        <fullName evidence="1">Uncharacterized protein</fullName>
    </submittedName>
</protein>
<proteinExistence type="predicted"/>